<evidence type="ECO:0000256" key="2">
    <source>
        <dbReference type="ARBA" id="ARBA00008894"/>
    </source>
</evidence>
<accession>A0A830B3I4</accession>
<keyword evidence="8" id="KW-0067">ATP-binding</keyword>
<name>A0A830B3I4_9LAMI</name>
<dbReference type="GO" id="GO:0009626">
    <property type="term" value="P:plant-type hypersensitive response"/>
    <property type="evidence" value="ECO:0007669"/>
    <property type="project" value="UniProtKB-KW"/>
</dbReference>
<dbReference type="InterPro" id="IPR042197">
    <property type="entry name" value="Apaf_helical"/>
</dbReference>
<evidence type="ECO:0000256" key="5">
    <source>
        <dbReference type="ARBA" id="ARBA00022737"/>
    </source>
</evidence>
<dbReference type="InterPro" id="IPR055414">
    <property type="entry name" value="LRR_R13L4/SHOC2-like"/>
</dbReference>
<evidence type="ECO:0000313" key="12">
    <source>
        <dbReference type="Proteomes" id="UP000653305"/>
    </source>
</evidence>
<dbReference type="Pfam" id="PF00931">
    <property type="entry name" value="NB-ARC"/>
    <property type="match status" value="1"/>
</dbReference>
<evidence type="ECO:0000256" key="4">
    <source>
        <dbReference type="ARBA" id="ARBA00022667"/>
    </source>
</evidence>
<evidence type="ECO:0000259" key="10">
    <source>
        <dbReference type="Pfam" id="PF23598"/>
    </source>
</evidence>
<dbReference type="OrthoDB" id="911330at2759"/>
<keyword evidence="3" id="KW-0433">Leucine-rich repeat</keyword>
<dbReference type="GO" id="GO:0005737">
    <property type="term" value="C:cytoplasm"/>
    <property type="evidence" value="ECO:0007669"/>
    <property type="project" value="UniProtKB-SubCell"/>
</dbReference>
<dbReference type="PANTHER" id="PTHR23155">
    <property type="entry name" value="DISEASE RESISTANCE PROTEIN RP"/>
    <property type="match status" value="1"/>
</dbReference>
<comment type="function">
    <text evidence="1">Confers resistance to late blight (Phytophthora infestans) races carrying the avirulence gene Avr1. Resistance proteins guard the plant against pathogens that contain an appropriate avirulence protein via an indirect interaction with this avirulence protein. That triggers a defense system including the hypersensitive response, which restricts the pathogen growth.</text>
</comment>
<dbReference type="Pfam" id="PF23598">
    <property type="entry name" value="LRR_14"/>
    <property type="match status" value="1"/>
</dbReference>
<dbReference type="Proteomes" id="UP000653305">
    <property type="component" value="Unassembled WGS sequence"/>
</dbReference>
<evidence type="ECO:0000256" key="3">
    <source>
        <dbReference type="ARBA" id="ARBA00022614"/>
    </source>
</evidence>
<evidence type="ECO:0000256" key="7">
    <source>
        <dbReference type="ARBA" id="ARBA00022821"/>
    </source>
</evidence>
<dbReference type="GO" id="GO:0005524">
    <property type="term" value="F:ATP binding"/>
    <property type="evidence" value="ECO:0007669"/>
    <property type="project" value="UniProtKB-KW"/>
</dbReference>
<gene>
    <name evidence="11" type="ORF">PHJA_000131300</name>
</gene>
<dbReference type="InterPro" id="IPR044974">
    <property type="entry name" value="Disease_R_plants"/>
</dbReference>
<feature type="domain" description="NB-ARC" evidence="9">
    <location>
        <begin position="109"/>
        <end position="276"/>
    </location>
</feature>
<dbReference type="SUPFAM" id="SSF52540">
    <property type="entry name" value="P-loop containing nucleoside triphosphate hydrolases"/>
    <property type="match status" value="1"/>
</dbReference>
<evidence type="ECO:0000256" key="6">
    <source>
        <dbReference type="ARBA" id="ARBA00022741"/>
    </source>
</evidence>
<keyword evidence="6" id="KW-0547">Nucleotide-binding</keyword>
<dbReference type="Gene3D" id="3.40.50.300">
    <property type="entry name" value="P-loop containing nucleotide triphosphate hydrolases"/>
    <property type="match status" value="1"/>
</dbReference>
<dbReference type="PANTHER" id="PTHR23155:SF1152">
    <property type="entry name" value="AAA+ ATPASE DOMAIN-CONTAINING PROTEIN"/>
    <property type="match status" value="1"/>
</dbReference>
<dbReference type="Gene3D" id="3.80.10.10">
    <property type="entry name" value="Ribonuclease Inhibitor"/>
    <property type="match status" value="1"/>
</dbReference>
<protein>
    <submittedName>
        <fullName evidence="11">Putative late blight resistance protein homolog r1b-8</fullName>
    </submittedName>
</protein>
<keyword evidence="12" id="KW-1185">Reference proteome</keyword>
<dbReference type="FunFam" id="3.40.50.300:FF:001091">
    <property type="entry name" value="Probable disease resistance protein At1g61300"/>
    <property type="match status" value="1"/>
</dbReference>
<comment type="caution">
    <text evidence="11">The sequence shown here is derived from an EMBL/GenBank/DDBJ whole genome shotgun (WGS) entry which is preliminary data.</text>
</comment>
<keyword evidence="7" id="KW-0611">Plant defense</keyword>
<evidence type="ECO:0000256" key="1">
    <source>
        <dbReference type="ARBA" id="ARBA00002074"/>
    </source>
</evidence>
<sequence>MNRSNSSRKRVNDLEVQIREAVCELEDFLETRCQSDDQESIDAEYPPSPFPIELREVEIYINPFIQLVKKLKQEYMNELVDPLPEEEDDILSSREFLCKNKSRMVGLYDEVDKIKNRFTERRFALKIVPLAGMAGIGKTTVAKHVFQDPSLLKCFDVRAWVEVGPNYKLKDIVQSIVAQVNRDNIDELTLTGERLENYMHRSLKRKRYLIVLDDVWERSVWVDIKRIFPDDNNKSVVLLTTRLCRVASGGFMHEMRFLSKEESWDLLREKVFDEESSCPPLLEKIGKKIAESCEGLPLTIVTVGELLSKVEKTPQNWTELAKNPNRLLAEAYDQMLKVLLPSYYYLPQYLKACFLFMGVFPRNHEITRSELIMLWTVDTLFHPSLGNYGIFTVCIDLVESHILKPGRKSLLHINKTWSLHSSFWHLCRREASKNKFFHVMESFGDISSPGIEGQRRLCVHNNVLLSIKDVHKKMASISTIRSLLFTGQPHQYPVPLCFGFSLLRILKAITIRLYEFPVEVLKLVELRYLSLTCLGNLPTSISKLRNIQFIIIRRHLSICTDGALSYLPKEIWDMKELKHLQIMGSDLPDPGDGSFLPNLKTLLDISARSCTSSVFQGLPELEKLGIRIEVAPDDYESFHCFDHINFLKKLESLKCVVVNPTFSYQVIKTPHSFSMVNFPPSLRKLSLSGFGYPWEDTRVIASLPNLRALKLRCYAFRGPKWEIEDNGFPRLDILMIEDTDLVHWTVGRGSMPHLGNVILKSCYKLEKLARADVVRSIDLVDCNPLAVTCAQQMEWYTIRSNISPF</sequence>
<feature type="domain" description="Disease resistance R13L4/SHOC-2-like LRR" evidence="10">
    <location>
        <begin position="480"/>
        <end position="760"/>
    </location>
</feature>
<dbReference type="InterPro" id="IPR036388">
    <property type="entry name" value="WH-like_DNA-bd_sf"/>
</dbReference>
<comment type="similarity">
    <text evidence="2">Belongs to the disease resistance NB-LRR family.</text>
</comment>
<organism evidence="11 12">
    <name type="scientific">Phtheirospermum japonicum</name>
    <dbReference type="NCBI Taxonomy" id="374723"/>
    <lineage>
        <taxon>Eukaryota</taxon>
        <taxon>Viridiplantae</taxon>
        <taxon>Streptophyta</taxon>
        <taxon>Embryophyta</taxon>
        <taxon>Tracheophyta</taxon>
        <taxon>Spermatophyta</taxon>
        <taxon>Magnoliopsida</taxon>
        <taxon>eudicotyledons</taxon>
        <taxon>Gunneridae</taxon>
        <taxon>Pentapetalae</taxon>
        <taxon>asterids</taxon>
        <taxon>lamiids</taxon>
        <taxon>Lamiales</taxon>
        <taxon>Orobanchaceae</taxon>
        <taxon>Orobanchaceae incertae sedis</taxon>
        <taxon>Phtheirospermum</taxon>
    </lineage>
</organism>
<keyword evidence="5" id="KW-0677">Repeat</keyword>
<dbReference type="GO" id="GO:0043531">
    <property type="term" value="F:ADP binding"/>
    <property type="evidence" value="ECO:0007669"/>
    <property type="project" value="InterPro"/>
</dbReference>
<dbReference type="InterPro" id="IPR002182">
    <property type="entry name" value="NB-ARC"/>
</dbReference>
<evidence type="ECO:0000256" key="8">
    <source>
        <dbReference type="ARBA" id="ARBA00022840"/>
    </source>
</evidence>
<proteinExistence type="inferred from homology"/>
<dbReference type="SUPFAM" id="SSF52058">
    <property type="entry name" value="L domain-like"/>
    <property type="match status" value="1"/>
</dbReference>
<dbReference type="PRINTS" id="PR00364">
    <property type="entry name" value="DISEASERSIST"/>
</dbReference>
<dbReference type="InterPro" id="IPR027417">
    <property type="entry name" value="P-loop_NTPase"/>
</dbReference>
<dbReference type="EMBL" id="BMAC01000014">
    <property type="protein sequence ID" value="GFP79879.1"/>
    <property type="molecule type" value="Genomic_DNA"/>
</dbReference>
<evidence type="ECO:0000259" key="9">
    <source>
        <dbReference type="Pfam" id="PF00931"/>
    </source>
</evidence>
<dbReference type="InterPro" id="IPR032675">
    <property type="entry name" value="LRR_dom_sf"/>
</dbReference>
<evidence type="ECO:0000313" key="11">
    <source>
        <dbReference type="EMBL" id="GFP79879.1"/>
    </source>
</evidence>
<dbReference type="Gene3D" id="1.10.8.430">
    <property type="entry name" value="Helical domain of apoptotic protease-activating factors"/>
    <property type="match status" value="1"/>
</dbReference>
<reference evidence="11" key="1">
    <citation type="submission" date="2020-07" db="EMBL/GenBank/DDBJ databases">
        <title>Ethylene signaling mediates host invasion by parasitic plants.</title>
        <authorList>
            <person name="Yoshida S."/>
        </authorList>
    </citation>
    <scope>NUCLEOTIDE SEQUENCE</scope>
    <source>
        <strain evidence="11">Okayama</strain>
    </source>
</reference>
<keyword evidence="4" id="KW-0381">Hypersensitive response</keyword>
<dbReference type="Gene3D" id="1.10.10.10">
    <property type="entry name" value="Winged helix-like DNA-binding domain superfamily/Winged helix DNA-binding domain"/>
    <property type="match status" value="1"/>
</dbReference>
<dbReference type="AlphaFoldDB" id="A0A830B3I4"/>